<feature type="non-terminal residue" evidence="2">
    <location>
        <position position="1"/>
    </location>
</feature>
<evidence type="ECO:0000256" key="1">
    <source>
        <dbReference type="SAM" id="MobiDB-lite"/>
    </source>
</evidence>
<proteinExistence type="predicted"/>
<name>A0A1A8X7D6_PLAOA</name>
<protein>
    <submittedName>
        <fullName evidence="2">Merozoite surface protein 3, putative</fullName>
    </submittedName>
</protein>
<keyword evidence="2" id="KW-0477">Merozoite</keyword>
<dbReference type="AlphaFoldDB" id="A0A1A8X7D6"/>
<dbReference type="EMBL" id="FLQV01002343">
    <property type="protein sequence ID" value="SBT01175.1"/>
    <property type="molecule type" value="Genomic_DNA"/>
</dbReference>
<evidence type="ECO:0000313" key="2">
    <source>
        <dbReference type="EMBL" id="SBT01175.1"/>
    </source>
</evidence>
<accession>A0A1A8X7D6</accession>
<evidence type="ECO:0000313" key="3">
    <source>
        <dbReference type="Proteomes" id="UP000078546"/>
    </source>
</evidence>
<feature type="region of interest" description="Disordered" evidence="1">
    <location>
        <begin position="1"/>
        <end position="26"/>
    </location>
</feature>
<organism evidence="2 3">
    <name type="scientific">Plasmodium ovale curtisi</name>
    <dbReference type="NCBI Taxonomy" id="864141"/>
    <lineage>
        <taxon>Eukaryota</taxon>
        <taxon>Sar</taxon>
        <taxon>Alveolata</taxon>
        <taxon>Apicomplexa</taxon>
        <taxon>Aconoidasida</taxon>
        <taxon>Haemosporida</taxon>
        <taxon>Plasmodiidae</taxon>
        <taxon>Plasmodium</taxon>
        <taxon>Plasmodium (Plasmodium)</taxon>
    </lineage>
</organism>
<dbReference type="Proteomes" id="UP000078546">
    <property type="component" value="Unassembled WGS sequence"/>
</dbReference>
<sequence length="75" mass="8665">EAENMNQKENEKDNAPLNDENAHKSLESHCKNFKGLKKENDELFETITGVVDIDTTLFDKLKDLEHDISQHLQNI</sequence>
<gene>
    <name evidence="2" type="ORF">POVCU1_065050</name>
</gene>
<reference evidence="3" key="1">
    <citation type="submission" date="2016-05" db="EMBL/GenBank/DDBJ databases">
        <authorList>
            <person name="Naeem Raeece"/>
        </authorList>
    </citation>
    <scope>NUCLEOTIDE SEQUENCE [LARGE SCALE GENOMIC DNA]</scope>
</reference>